<comment type="caution">
    <text evidence="4">Lacks conserved residue(s) required for the propagation of feature annotation.</text>
</comment>
<evidence type="ECO:0000256" key="2">
    <source>
        <dbReference type="ARBA" id="ARBA00022737"/>
    </source>
</evidence>
<comment type="function">
    <text evidence="4">Catalyzes the transfer of acetyl from acetyl-CoA to desacetylmycothiol (Cys-GlcN-Ins) to form mycothiol.</text>
</comment>
<feature type="domain" description="N-acetyltransferase" evidence="5">
    <location>
        <begin position="130"/>
        <end position="274"/>
    </location>
</feature>
<accession>A0A5C8NMX5</accession>
<keyword evidence="3 4" id="KW-0012">Acyltransferase</keyword>
<evidence type="ECO:0000313" key="6">
    <source>
        <dbReference type="EMBL" id="TXL62295.1"/>
    </source>
</evidence>
<dbReference type="NCBIfam" id="TIGR03448">
    <property type="entry name" value="mycothiol_MshD"/>
    <property type="match status" value="1"/>
</dbReference>
<feature type="binding site" evidence="4">
    <location>
        <position position="202"/>
    </location>
    <ligand>
        <name>1D-myo-inositol 2-(L-cysteinylamino)-2-deoxy-alpha-D-glucopyranoside</name>
        <dbReference type="ChEBI" id="CHEBI:58887"/>
    </ligand>
</feature>
<proteinExistence type="inferred from homology"/>
<dbReference type="OrthoDB" id="3208058at2"/>
<reference evidence="6 7" key="1">
    <citation type="submission" date="2019-06" db="EMBL/GenBank/DDBJ databases">
        <title>Aeromicrobium sp. nov., isolated from a maize field.</title>
        <authorList>
            <person name="Lin S.-Y."/>
            <person name="Tsai C.-F."/>
            <person name="Young C.-C."/>
        </authorList>
    </citation>
    <scope>NUCLEOTIDE SEQUENCE [LARGE SCALE GENOMIC DNA]</scope>
    <source>
        <strain evidence="6 7">CC-CFT486</strain>
    </source>
</reference>
<feature type="binding site" evidence="4">
    <location>
        <position position="195"/>
    </location>
    <ligand>
        <name>1D-myo-inositol 2-(L-cysteinylamino)-2-deoxy-alpha-D-glucopyranoside</name>
        <dbReference type="ChEBI" id="CHEBI:58887"/>
    </ligand>
</feature>
<dbReference type="InterPro" id="IPR050832">
    <property type="entry name" value="Bact_Acetyltransf"/>
</dbReference>
<evidence type="ECO:0000256" key="1">
    <source>
        <dbReference type="ARBA" id="ARBA00022679"/>
    </source>
</evidence>
<feature type="binding site" evidence="4">
    <location>
        <position position="156"/>
    </location>
    <ligand>
        <name>1D-myo-inositol 2-(L-cysteinylamino)-2-deoxy-alpha-D-glucopyranoside</name>
        <dbReference type="ChEBI" id="CHEBI:58887"/>
    </ligand>
</feature>
<dbReference type="GO" id="GO:0010125">
    <property type="term" value="P:mycothiol biosynthetic process"/>
    <property type="evidence" value="ECO:0007669"/>
    <property type="project" value="UniProtKB-UniRule"/>
</dbReference>
<dbReference type="EMBL" id="VDUX01000002">
    <property type="protein sequence ID" value="TXL62295.1"/>
    <property type="molecule type" value="Genomic_DNA"/>
</dbReference>
<dbReference type="CDD" id="cd04301">
    <property type="entry name" value="NAT_SF"/>
    <property type="match status" value="1"/>
</dbReference>
<comment type="similarity">
    <text evidence="4">Belongs to the acetyltransferase family. MshD subfamily.</text>
</comment>
<dbReference type="EC" id="2.3.1.189" evidence="4"/>
<gene>
    <name evidence="4 6" type="primary">mshD</name>
    <name evidence="6" type="ORF">FHP06_06255</name>
</gene>
<dbReference type="PIRSF" id="PIRSF021524">
    <property type="entry name" value="MSH_acetyltransferase"/>
    <property type="match status" value="1"/>
</dbReference>
<feature type="binding site" evidence="4">
    <location>
        <begin position="213"/>
        <end position="219"/>
    </location>
    <ligand>
        <name>acetyl-CoA</name>
        <dbReference type="ChEBI" id="CHEBI:57288"/>
        <label>2</label>
    </ligand>
</feature>
<evidence type="ECO:0000259" key="5">
    <source>
        <dbReference type="PROSITE" id="PS51186"/>
    </source>
</evidence>
<evidence type="ECO:0000256" key="4">
    <source>
        <dbReference type="HAMAP-Rule" id="MF_01698"/>
    </source>
</evidence>
<dbReference type="GO" id="GO:0035447">
    <property type="term" value="F:mycothiol synthase activity"/>
    <property type="evidence" value="ECO:0007669"/>
    <property type="project" value="UniProtKB-UniRule"/>
</dbReference>
<keyword evidence="7" id="KW-1185">Reference proteome</keyword>
<comment type="caution">
    <text evidence="6">The sequence shown here is derived from an EMBL/GenBank/DDBJ whole genome shotgun (WGS) entry which is preliminary data.</text>
</comment>
<dbReference type="InterPro" id="IPR017813">
    <property type="entry name" value="Mycothiol_AcTrfase"/>
</dbReference>
<dbReference type="PANTHER" id="PTHR43877">
    <property type="entry name" value="AMINOALKYLPHOSPHONATE N-ACETYLTRANSFERASE-RELATED-RELATED"/>
    <property type="match status" value="1"/>
</dbReference>
<dbReference type="InterPro" id="IPR016181">
    <property type="entry name" value="Acyl_CoA_acyltransferase"/>
</dbReference>
<comment type="catalytic activity">
    <reaction evidence="4">
        <text>1D-myo-inositol 2-(L-cysteinylamino)-2-deoxy-alpha-D-glucopyranoside + acetyl-CoA = mycothiol + CoA + H(+)</text>
        <dbReference type="Rhea" id="RHEA:26172"/>
        <dbReference type="ChEBI" id="CHEBI:15378"/>
        <dbReference type="ChEBI" id="CHEBI:16768"/>
        <dbReference type="ChEBI" id="CHEBI:57287"/>
        <dbReference type="ChEBI" id="CHEBI:57288"/>
        <dbReference type="ChEBI" id="CHEBI:58887"/>
        <dbReference type="EC" id="2.3.1.189"/>
    </reaction>
</comment>
<organism evidence="6 7">
    <name type="scientific">Aeromicrobium terrae</name>
    <dbReference type="NCBI Taxonomy" id="2498846"/>
    <lineage>
        <taxon>Bacteria</taxon>
        <taxon>Bacillati</taxon>
        <taxon>Actinomycetota</taxon>
        <taxon>Actinomycetes</taxon>
        <taxon>Propionibacteriales</taxon>
        <taxon>Nocardioidaceae</taxon>
        <taxon>Aeromicrobium</taxon>
    </lineage>
</organism>
<feature type="domain" description="N-acetyltransferase" evidence="5">
    <location>
        <begin position="1"/>
        <end position="118"/>
    </location>
</feature>
<evidence type="ECO:0000313" key="7">
    <source>
        <dbReference type="Proteomes" id="UP000321571"/>
    </source>
</evidence>
<dbReference type="PANTHER" id="PTHR43877:SF2">
    <property type="entry name" value="AMINOALKYLPHOSPHONATE N-ACETYLTRANSFERASE-RELATED"/>
    <property type="match status" value="1"/>
</dbReference>
<keyword evidence="2 4" id="KW-0677">Repeat</keyword>
<dbReference type="HAMAP" id="MF_01698">
    <property type="entry name" value="MshD"/>
    <property type="match status" value="1"/>
</dbReference>
<name>A0A5C8NMX5_9ACTN</name>
<feature type="binding site" evidence="4">
    <location>
        <begin position="206"/>
        <end position="208"/>
    </location>
    <ligand>
        <name>acetyl-CoA</name>
        <dbReference type="ChEBI" id="CHEBI:57288"/>
        <label>2</label>
    </ligand>
</feature>
<feature type="binding site" evidence="4">
    <location>
        <begin position="59"/>
        <end position="61"/>
    </location>
    <ligand>
        <name>acetyl-CoA</name>
        <dbReference type="ChEBI" id="CHEBI:57288"/>
        <label>1</label>
    </ligand>
</feature>
<protein>
    <recommendedName>
        <fullName evidence="4">Mycothiol acetyltransferase</fullName>
        <shortName evidence="4">MSH acetyltransferase</shortName>
        <ecNumber evidence="4">2.3.1.189</ecNumber>
    </recommendedName>
    <alternativeName>
        <fullName evidence="4">Mycothiol synthase</fullName>
    </alternativeName>
</protein>
<dbReference type="SUPFAM" id="SSF55729">
    <property type="entry name" value="Acyl-CoA N-acyltransferases (Nat)"/>
    <property type="match status" value="2"/>
</dbReference>
<dbReference type="Gene3D" id="3.40.630.30">
    <property type="match status" value="1"/>
</dbReference>
<keyword evidence="1 4" id="KW-0808">Transferase</keyword>
<dbReference type="Proteomes" id="UP000321571">
    <property type="component" value="Unassembled WGS sequence"/>
</dbReference>
<dbReference type="InterPro" id="IPR000182">
    <property type="entry name" value="GNAT_dom"/>
</dbReference>
<dbReference type="Pfam" id="PF00583">
    <property type="entry name" value="Acetyltransf_1"/>
    <property type="match status" value="2"/>
</dbReference>
<dbReference type="PROSITE" id="PS51186">
    <property type="entry name" value="GNAT"/>
    <property type="match status" value="2"/>
</dbReference>
<feature type="binding site" evidence="4">
    <location>
        <position position="21"/>
    </location>
    <ligand>
        <name>1D-myo-inositol 2-(L-cysteinylamino)-2-deoxy-alpha-D-glucopyranoside</name>
        <dbReference type="ChEBI" id="CHEBI:58887"/>
    </ligand>
</feature>
<dbReference type="RefSeq" id="WP_147684836.1">
    <property type="nucleotide sequence ID" value="NZ_VDUX01000002.1"/>
</dbReference>
<comment type="subunit">
    <text evidence="4">Monomer.</text>
</comment>
<sequence>MTLLSIADRARAVDGVDPLNEASRLAIDAGSAGRVHVAVKDAGHVVAAAYADGTAPVEVVVDPDHRRQGHGGALVRRLVESGETQFWAHGDLPAAQALAASAGLSAVRTLLVLRLELDDSPTPEVVPDGITLRTFEPDDVDAVVRVNGRAFASHPEQGAMDRADFERRAASDWFDPAGLFIAVRDGEVVGFHWTKVEDGIGEVYVVGVDPSEQGSGLGTALTARGVRHLYDQGLRVVDLYVEGDNDPALAVYRRLGFTEHARDVLYADERVPAP</sequence>
<dbReference type="AlphaFoldDB" id="A0A5C8NMX5"/>
<feature type="binding site" evidence="4">
    <location>
        <position position="240"/>
    </location>
    <ligand>
        <name>1D-myo-inositol 2-(L-cysteinylamino)-2-deoxy-alpha-D-glucopyranoside</name>
        <dbReference type="ChEBI" id="CHEBI:58887"/>
    </ligand>
</feature>
<evidence type="ECO:0000256" key="3">
    <source>
        <dbReference type="ARBA" id="ARBA00023315"/>
    </source>
</evidence>